<evidence type="ECO:0000256" key="1">
    <source>
        <dbReference type="ARBA" id="ARBA00005142"/>
    </source>
</evidence>
<dbReference type="InterPro" id="IPR029054">
    <property type="entry name" value="dUTPase-like"/>
</dbReference>
<proteinExistence type="inferred from homology"/>
<evidence type="ECO:0000256" key="2">
    <source>
        <dbReference type="ARBA" id="ARBA00006581"/>
    </source>
</evidence>
<dbReference type="InterPro" id="IPR036157">
    <property type="entry name" value="dUTPase-like_sf"/>
</dbReference>
<comment type="pathway">
    <text evidence="1">Pyrimidine metabolism; dUMP biosynthesis; dUMP from dCTP (dUTP route): step 2/2.</text>
</comment>
<dbReference type="PANTHER" id="PTHR11241">
    <property type="entry name" value="DEOXYURIDINE 5'-TRIPHOSPHATE NUCLEOTIDOHYDROLASE"/>
    <property type="match status" value="1"/>
</dbReference>
<dbReference type="GO" id="GO:0046081">
    <property type="term" value="P:dUTP catabolic process"/>
    <property type="evidence" value="ECO:0007669"/>
    <property type="project" value="InterPro"/>
</dbReference>
<evidence type="ECO:0000313" key="6">
    <source>
        <dbReference type="EMBL" id="RYR61198.1"/>
    </source>
</evidence>
<name>A0A445DDE2_ARAHY</name>
<sequence length="151" mass="16572">MAFFVAAVIGFVYRDSSNDYSGFEPPFSNIYKLIERNTYTTLSIFLLSLLHFLRVKKLSDNAVLPSRDSPLSAGYDMISPALQSGLVLKHLIDVGVRVIDADYRGPVGVILFNQLRISDLLSDLGSSFLASVVDTACKADELTNILAEYTG</sequence>
<reference evidence="6 7" key="1">
    <citation type="submission" date="2019-01" db="EMBL/GenBank/DDBJ databases">
        <title>Sequencing of cultivated peanut Arachis hypogaea provides insights into genome evolution and oil improvement.</title>
        <authorList>
            <person name="Chen X."/>
        </authorList>
    </citation>
    <scope>NUCLEOTIDE SEQUENCE [LARGE SCALE GENOMIC DNA]</scope>
    <source>
        <strain evidence="7">cv. Fuhuasheng</strain>
        <tissue evidence="6">Leaves</tissue>
    </source>
</reference>
<gene>
    <name evidence="6" type="ORF">Ahy_A04g018329</name>
</gene>
<dbReference type="GO" id="GO:0004170">
    <property type="term" value="F:dUTP diphosphatase activity"/>
    <property type="evidence" value="ECO:0007669"/>
    <property type="project" value="UniProtKB-EC"/>
</dbReference>
<dbReference type="GO" id="GO:0006226">
    <property type="term" value="P:dUMP biosynthetic process"/>
    <property type="evidence" value="ECO:0007669"/>
    <property type="project" value="InterPro"/>
</dbReference>
<dbReference type="Gene3D" id="2.70.40.10">
    <property type="match status" value="1"/>
</dbReference>
<organism evidence="6 7">
    <name type="scientific">Arachis hypogaea</name>
    <name type="common">Peanut</name>
    <dbReference type="NCBI Taxonomy" id="3818"/>
    <lineage>
        <taxon>Eukaryota</taxon>
        <taxon>Viridiplantae</taxon>
        <taxon>Streptophyta</taxon>
        <taxon>Embryophyta</taxon>
        <taxon>Tracheophyta</taxon>
        <taxon>Spermatophyta</taxon>
        <taxon>Magnoliopsida</taxon>
        <taxon>eudicotyledons</taxon>
        <taxon>Gunneridae</taxon>
        <taxon>Pentapetalae</taxon>
        <taxon>rosids</taxon>
        <taxon>fabids</taxon>
        <taxon>Fabales</taxon>
        <taxon>Fabaceae</taxon>
        <taxon>Papilionoideae</taxon>
        <taxon>50 kb inversion clade</taxon>
        <taxon>dalbergioids sensu lato</taxon>
        <taxon>Dalbergieae</taxon>
        <taxon>Pterocarpus clade</taxon>
        <taxon>Arachis</taxon>
    </lineage>
</organism>
<dbReference type="InterPro" id="IPR008181">
    <property type="entry name" value="dUTPase"/>
</dbReference>
<evidence type="ECO:0000256" key="4">
    <source>
        <dbReference type="ARBA" id="ARBA00023080"/>
    </source>
</evidence>
<dbReference type="GO" id="GO:0000287">
    <property type="term" value="F:magnesium ion binding"/>
    <property type="evidence" value="ECO:0007669"/>
    <property type="project" value="InterPro"/>
</dbReference>
<dbReference type="Proteomes" id="UP000289738">
    <property type="component" value="Chromosome A04"/>
</dbReference>
<protein>
    <recommendedName>
        <fullName evidence="3">dUTP diphosphatase</fullName>
        <ecNumber evidence="3">3.6.1.23</ecNumber>
    </recommendedName>
</protein>
<dbReference type="AlphaFoldDB" id="A0A445DDE2"/>
<evidence type="ECO:0000313" key="7">
    <source>
        <dbReference type="Proteomes" id="UP000289738"/>
    </source>
</evidence>
<feature type="domain" description="dUTPase-like" evidence="5">
    <location>
        <begin position="84"/>
        <end position="114"/>
    </location>
</feature>
<dbReference type="Pfam" id="PF00692">
    <property type="entry name" value="dUTPase"/>
    <property type="match status" value="1"/>
</dbReference>
<accession>A0A445DDE2</accession>
<dbReference type="STRING" id="3818.A0A445DDE2"/>
<comment type="similarity">
    <text evidence="2">Belongs to the dUTPase family.</text>
</comment>
<dbReference type="PANTHER" id="PTHR11241:SF0">
    <property type="entry name" value="DEOXYURIDINE 5'-TRIPHOSPHATE NUCLEOTIDOHYDROLASE"/>
    <property type="match status" value="1"/>
</dbReference>
<comment type="caution">
    <text evidence="6">The sequence shown here is derived from an EMBL/GenBank/DDBJ whole genome shotgun (WGS) entry which is preliminary data.</text>
</comment>
<keyword evidence="4" id="KW-0546">Nucleotide metabolism</keyword>
<dbReference type="EMBL" id="SDMP01000004">
    <property type="protein sequence ID" value="RYR61198.1"/>
    <property type="molecule type" value="Genomic_DNA"/>
</dbReference>
<evidence type="ECO:0000259" key="5">
    <source>
        <dbReference type="Pfam" id="PF00692"/>
    </source>
</evidence>
<evidence type="ECO:0000256" key="3">
    <source>
        <dbReference type="ARBA" id="ARBA00012379"/>
    </source>
</evidence>
<dbReference type="EC" id="3.6.1.23" evidence="3"/>
<keyword evidence="7" id="KW-1185">Reference proteome</keyword>
<dbReference type="SUPFAM" id="SSF51283">
    <property type="entry name" value="dUTPase-like"/>
    <property type="match status" value="1"/>
</dbReference>